<organism evidence="2 3">
    <name type="scientific">Mycobacteroides abscessus subsp. bolletii</name>
    <dbReference type="NCBI Taxonomy" id="319705"/>
    <lineage>
        <taxon>Bacteria</taxon>
        <taxon>Bacillati</taxon>
        <taxon>Actinomycetota</taxon>
        <taxon>Actinomycetes</taxon>
        <taxon>Mycobacteriales</taxon>
        <taxon>Mycobacteriaceae</taxon>
        <taxon>Mycobacteroides</taxon>
        <taxon>Mycobacteroides abscessus</taxon>
    </lineage>
</organism>
<accession>A0A9Q7WJ17</accession>
<proteinExistence type="predicted"/>
<feature type="region of interest" description="Disordered" evidence="1">
    <location>
        <begin position="326"/>
        <end position="405"/>
    </location>
</feature>
<comment type="caution">
    <text evidence="2">The sequence shown here is derived from an EMBL/GenBank/DDBJ whole genome shotgun (WGS) entry which is preliminary data.</text>
</comment>
<feature type="compositionally biased region" description="Basic and acidic residues" evidence="1">
    <location>
        <begin position="219"/>
        <end position="228"/>
    </location>
</feature>
<sequence>MTGALPTLSEIENWSTAHLDDAAEKWPQLGKHSVDVATQHRDNMAAPAGTEWHGQTHEAAFEAADNHASRVSAQSSLIDEAGSIAKSGSADVRAMRQLVLEAVAEAQQDGFRVNQDLSVTDTKPHPQQTATRVQSGQGHAEFIRWRAGQLVATDDQVNARLQTKATEIHGSVQSPQVHAVDFQRDTPRDPPKPDPKGPHPDYPGRTNDGKFGKGNNGDGKFEEKIALDKREQRTKIPIIRQKVRAVVPGALNPDGSQQWRYYDGLEPTGNPNEYIGIEGKRDGVKLSGPQAKFDPLVTPENPARATLNGEPIRIVGTEVAYPKLPPGTGPLTEMPAGGGGVSEGPVARGGAGEGGGFRFGGGGGALVGLPEQSSSPGHGLEIYPADPGPLGGGKVAEVDGKHHDE</sequence>
<feature type="region of interest" description="Disordered" evidence="1">
    <location>
        <begin position="118"/>
        <end position="138"/>
    </location>
</feature>
<dbReference type="Proteomes" id="UP000185183">
    <property type="component" value="Unassembled WGS sequence"/>
</dbReference>
<feature type="region of interest" description="Disordered" evidence="1">
    <location>
        <begin position="166"/>
        <end position="228"/>
    </location>
</feature>
<dbReference type="EMBL" id="FSFA01000003">
    <property type="protein sequence ID" value="SHX43675.1"/>
    <property type="molecule type" value="Genomic_DNA"/>
</dbReference>
<feature type="compositionally biased region" description="Gly residues" evidence="1">
    <location>
        <begin position="336"/>
        <end position="366"/>
    </location>
</feature>
<feature type="compositionally biased region" description="Basic and acidic residues" evidence="1">
    <location>
        <begin position="181"/>
        <end position="199"/>
    </location>
</feature>
<evidence type="ECO:0000313" key="2">
    <source>
        <dbReference type="EMBL" id="SHX43675.1"/>
    </source>
</evidence>
<dbReference type="AlphaFoldDB" id="A0A9Q7WJ17"/>
<dbReference type="RefSeq" id="WP_074357473.1">
    <property type="nucleotide sequence ID" value="NZ_FSCP01000001.1"/>
</dbReference>
<feature type="compositionally biased region" description="Polar residues" evidence="1">
    <location>
        <begin position="118"/>
        <end position="137"/>
    </location>
</feature>
<name>A0A9Q7WJ17_9MYCO</name>
<gene>
    <name evidence="2" type="ORF">SAMEA2275694_02664</name>
</gene>
<reference evidence="2 3" key="1">
    <citation type="submission" date="2016-11" db="EMBL/GenBank/DDBJ databases">
        <authorList>
            <consortium name="Pathogen Informatics"/>
        </authorList>
    </citation>
    <scope>NUCLEOTIDE SEQUENCE [LARGE SCALE GENOMIC DNA]</scope>
    <source>
        <strain evidence="2 3">968</strain>
    </source>
</reference>
<feature type="compositionally biased region" description="Polar residues" evidence="1">
    <location>
        <begin position="166"/>
        <end position="176"/>
    </location>
</feature>
<feature type="compositionally biased region" description="Basic and acidic residues" evidence="1">
    <location>
        <begin position="396"/>
        <end position="405"/>
    </location>
</feature>
<protein>
    <submittedName>
        <fullName evidence="2">Conserved membrane protein</fullName>
    </submittedName>
</protein>
<evidence type="ECO:0000313" key="3">
    <source>
        <dbReference type="Proteomes" id="UP000185183"/>
    </source>
</evidence>
<evidence type="ECO:0000256" key="1">
    <source>
        <dbReference type="SAM" id="MobiDB-lite"/>
    </source>
</evidence>